<keyword evidence="6" id="KW-1185">Reference proteome</keyword>
<evidence type="ECO:0000256" key="2">
    <source>
        <dbReference type="ARBA" id="ARBA00022741"/>
    </source>
</evidence>
<gene>
    <name evidence="5" type="ORF">SIN8267_00336</name>
</gene>
<name>A0ABN8EE29_9GAMM</name>
<keyword evidence="2" id="KW-0547">Nucleotide-binding</keyword>
<dbReference type="Pfam" id="PF00583">
    <property type="entry name" value="Acetyltransf_1"/>
    <property type="match status" value="1"/>
</dbReference>
<dbReference type="RefSeq" id="WP_237442930.1">
    <property type="nucleotide sequence ID" value="NZ_CAKLPX010000001.1"/>
</dbReference>
<dbReference type="SUPFAM" id="SSF55729">
    <property type="entry name" value="Acyl-CoA N-acyltransferases (Nat)"/>
    <property type="match status" value="1"/>
</dbReference>
<sequence>MKRTTLDHLLNPQSVALFGASNRPNTIGTVVLSSIMQAQPNFPVYPINPRHEFLHGLPCYYDLKSVKGSVELAIVATSIKNVPDILKVCGKAGIKAVMVLSPTAYKHRSDKSSTFDKIRRLVKQYDIKLLGPGCFGVQRPQNNFSAWLGVDQAKPGKLALVSESGGVCSSLIDWATQQDIGFSQVIALGHAADLDIGDILDYLINDPSTHSILLYLEHMTPARKLLSSLRAAASIKPVILLTAQTEVEYLHDATLTAALQRAGVIRAYRLNDLIAAAQVLMMGKKLRSDGLGIIGNGRGINSLAVQRARRLKIELYQPAEPCLKALAATLPKTSKIGNPVNIYNDVDEAHIIAAAETLLADKTCSAVLILIAPTSVNNATKLAHALIDLYRRQRKPVLVCLLGGDSVEKARRMIDDVGMACFKTPESAIEGYSFLLSFYRNQQLLLQTPGSSAFETSTDLQQASQQLDHKIKQGGSLTNPQFKTLLANFHIDIDTIASSLVFRGLPLQLEMRPDSEFGPAIHVFIAGTQIRAATMLPPLNPRLLQSFFAKLQLPINSSNDHLPLQQLLLQISDMVCELPQIERLLLSHQTDANSASEAVVLKRSATSAERYQHLAIHPYPNQLRSHFTTRSGDEIYVRPMRAEDADMEQSFVAQLSEETRYLRFMQNLKVLPPLWLARFTQIDYQREMALIALLRDGDEVTEVGVVRYTNSSDGYSCEFAIVVADKWQGQGVARYLMNQIIAIARDRGFKEMVGVVLRENHKMKKFCKSFGFVIGPDPDDETLVMARLQLSG</sequence>
<dbReference type="EMBL" id="CAKLPX010000001">
    <property type="protein sequence ID" value="CAH0990244.1"/>
    <property type="molecule type" value="Genomic_DNA"/>
</dbReference>
<dbReference type="InterPro" id="IPR016181">
    <property type="entry name" value="Acyl_CoA_acyltransferase"/>
</dbReference>
<evidence type="ECO:0000259" key="4">
    <source>
        <dbReference type="PROSITE" id="PS51186"/>
    </source>
</evidence>
<evidence type="ECO:0000256" key="3">
    <source>
        <dbReference type="ARBA" id="ARBA00022840"/>
    </source>
</evidence>
<dbReference type="InterPro" id="IPR051538">
    <property type="entry name" value="Acyl-CoA_Synth/Transferase"/>
</dbReference>
<dbReference type="SUPFAM" id="SSF51735">
    <property type="entry name" value="NAD(P)-binding Rossmann-fold domains"/>
    <property type="match status" value="1"/>
</dbReference>
<dbReference type="InterPro" id="IPR036291">
    <property type="entry name" value="NAD(P)-bd_dom_sf"/>
</dbReference>
<dbReference type="Pfam" id="PF13607">
    <property type="entry name" value="Succ_CoA_lig"/>
    <property type="match status" value="1"/>
</dbReference>
<feature type="domain" description="N-acetyltransferase" evidence="4">
    <location>
        <begin position="635"/>
        <end position="790"/>
    </location>
</feature>
<organism evidence="5 6">
    <name type="scientific">Sinobacterium norvegicum</name>
    <dbReference type="NCBI Taxonomy" id="1641715"/>
    <lineage>
        <taxon>Bacteria</taxon>
        <taxon>Pseudomonadati</taxon>
        <taxon>Pseudomonadota</taxon>
        <taxon>Gammaproteobacteria</taxon>
        <taxon>Cellvibrionales</taxon>
        <taxon>Spongiibacteraceae</taxon>
        <taxon>Sinobacterium</taxon>
    </lineage>
</organism>
<protein>
    <recommendedName>
        <fullName evidence="4">N-acetyltransferase domain-containing protein</fullName>
    </recommendedName>
</protein>
<dbReference type="SUPFAM" id="SSF52210">
    <property type="entry name" value="Succinyl-CoA synthetase domains"/>
    <property type="match status" value="2"/>
</dbReference>
<dbReference type="InterPro" id="IPR016102">
    <property type="entry name" value="Succinyl-CoA_synth-like"/>
</dbReference>
<proteinExistence type="predicted"/>
<reference evidence="5" key="1">
    <citation type="submission" date="2021-12" db="EMBL/GenBank/DDBJ databases">
        <authorList>
            <person name="Rodrigo-Torres L."/>
            <person name="Arahal R. D."/>
            <person name="Lucena T."/>
        </authorList>
    </citation>
    <scope>NUCLEOTIDE SEQUENCE</scope>
    <source>
        <strain evidence="5">CECT 8267</strain>
    </source>
</reference>
<dbReference type="PANTHER" id="PTHR43334:SF1">
    <property type="entry name" value="3-HYDROXYPROPIONATE--COA LIGASE [ADP-FORMING]"/>
    <property type="match status" value="1"/>
</dbReference>
<dbReference type="InterPro" id="IPR032875">
    <property type="entry name" value="Succ_CoA_lig_flav_dom"/>
</dbReference>
<dbReference type="Gene3D" id="3.40.630.30">
    <property type="match status" value="1"/>
</dbReference>
<dbReference type="PROSITE" id="PS51186">
    <property type="entry name" value="GNAT"/>
    <property type="match status" value="1"/>
</dbReference>
<accession>A0ABN8EE29</accession>
<dbReference type="Pfam" id="PF13380">
    <property type="entry name" value="CoA_binding_2"/>
    <property type="match status" value="1"/>
</dbReference>
<dbReference type="Gene3D" id="3.40.50.720">
    <property type="entry name" value="NAD(P)-binding Rossmann-like Domain"/>
    <property type="match status" value="1"/>
</dbReference>
<dbReference type="Gene3D" id="3.40.50.261">
    <property type="entry name" value="Succinyl-CoA synthetase domains"/>
    <property type="match status" value="2"/>
</dbReference>
<comment type="caution">
    <text evidence="5">The sequence shown here is derived from an EMBL/GenBank/DDBJ whole genome shotgun (WGS) entry which is preliminary data.</text>
</comment>
<evidence type="ECO:0000256" key="1">
    <source>
        <dbReference type="ARBA" id="ARBA00022598"/>
    </source>
</evidence>
<dbReference type="Proteomes" id="UP000838100">
    <property type="component" value="Unassembled WGS sequence"/>
</dbReference>
<dbReference type="SMART" id="SM00881">
    <property type="entry name" value="CoA_binding"/>
    <property type="match status" value="1"/>
</dbReference>
<evidence type="ECO:0000313" key="6">
    <source>
        <dbReference type="Proteomes" id="UP000838100"/>
    </source>
</evidence>
<dbReference type="InterPro" id="IPR000182">
    <property type="entry name" value="GNAT_dom"/>
</dbReference>
<evidence type="ECO:0000313" key="5">
    <source>
        <dbReference type="EMBL" id="CAH0990244.1"/>
    </source>
</evidence>
<keyword evidence="3" id="KW-0067">ATP-binding</keyword>
<dbReference type="PANTHER" id="PTHR43334">
    <property type="entry name" value="ACETATE--COA LIGASE [ADP-FORMING]"/>
    <property type="match status" value="1"/>
</dbReference>
<dbReference type="CDD" id="cd04301">
    <property type="entry name" value="NAT_SF"/>
    <property type="match status" value="1"/>
</dbReference>
<keyword evidence="1" id="KW-0436">Ligase</keyword>
<dbReference type="InterPro" id="IPR003781">
    <property type="entry name" value="CoA-bd"/>
</dbReference>